<dbReference type="AlphaFoldDB" id="A0A0H3GU27"/>
<dbReference type="HOGENOM" id="CLU_3328977_0_0_6"/>
<name>A0A0H3GU27_KLEPH</name>
<gene>
    <name evidence="1" type="ordered locus">KPHS_15410</name>
</gene>
<evidence type="ECO:0000313" key="2">
    <source>
        <dbReference type="Proteomes" id="UP000007841"/>
    </source>
</evidence>
<protein>
    <submittedName>
        <fullName evidence="1">Uncharacterized protein</fullName>
    </submittedName>
</protein>
<dbReference type="EMBL" id="CP003200">
    <property type="protein sequence ID" value="AEW60239.1"/>
    <property type="molecule type" value="Genomic_DNA"/>
</dbReference>
<dbReference type="RefSeq" id="YP_005225842.1">
    <property type="nucleotide sequence ID" value="NC_016845.1"/>
</dbReference>
<dbReference type="GeneID" id="11846550"/>
<organism evidence="1 2">
    <name type="scientific">Klebsiella pneumoniae subsp. pneumoniae (strain HS11286)</name>
    <dbReference type="NCBI Taxonomy" id="1125630"/>
    <lineage>
        <taxon>Bacteria</taxon>
        <taxon>Pseudomonadati</taxon>
        <taxon>Pseudomonadota</taxon>
        <taxon>Gammaproteobacteria</taxon>
        <taxon>Enterobacterales</taxon>
        <taxon>Enterobacteriaceae</taxon>
        <taxon>Klebsiella/Raoultella group</taxon>
        <taxon>Klebsiella</taxon>
        <taxon>Klebsiella pneumoniae complex</taxon>
    </lineage>
</organism>
<proteinExistence type="predicted"/>
<dbReference type="RefSeq" id="WP_014342943.1">
    <property type="nucleotide sequence ID" value="NC_016845.1"/>
</dbReference>
<dbReference type="STRING" id="1125630.KPHS_15410"/>
<keyword evidence="2" id="KW-1185">Reference proteome</keyword>
<evidence type="ECO:0000313" key="1">
    <source>
        <dbReference type="EMBL" id="AEW60239.1"/>
    </source>
</evidence>
<accession>A0A0H3GU27</accession>
<dbReference type="Proteomes" id="UP000007841">
    <property type="component" value="Chromosome"/>
</dbReference>
<sequence length="38" mass="4337">MQIALGYLISWQSSFFRSVGLGYYVGHSAIRLQDPEVF</sequence>
<reference evidence="1 2" key="1">
    <citation type="journal article" date="2012" name="J. Bacteriol.">
        <title>Complete genome sequence of Klebsiella pneumoniae subsp. pneumoniae HS11286, a multidrug-resistant strain isolated from human sputum.</title>
        <authorList>
            <person name="Liu P."/>
            <person name="Li P."/>
            <person name="Jiang X."/>
            <person name="Bi D."/>
            <person name="Xie Y."/>
            <person name="Tai C."/>
            <person name="Deng Z."/>
            <person name="Rajakumar K."/>
            <person name="Ou H.Y."/>
        </authorList>
    </citation>
    <scope>NUCLEOTIDE SEQUENCE [LARGE SCALE GENOMIC DNA]</scope>
    <source>
        <strain evidence="1 2">HS11286</strain>
    </source>
</reference>
<dbReference type="KEGG" id="kpm:KPHS_15410"/>